<comment type="caution">
    <text evidence="1">The sequence shown here is derived from an EMBL/GenBank/DDBJ whole genome shotgun (WGS) entry which is preliminary data.</text>
</comment>
<sequence length="75" mass="8467">MRSAGTTPHAAAKAELERDFPAWRFLVSDHRRWWALRGPLPFDQVNEVDVVDADTPEDLRARLLRLAPTGSKTAL</sequence>
<dbReference type="EMBL" id="VCKW01000144">
    <property type="protein sequence ID" value="TMQ93551.1"/>
    <property type="molecule type" value="Genomic_DNA"/>
</dbReference>
<dbReference type="RefSeq" id="WP_138647698.1">
    <property type="nucleotide sequence ID" value="NZ_VCKW01000144.1"/>
</dbReference>
<accession>A0A5C4J7F7</accession>
<proteinExistence type="predicted"/>
<keyword evidence="2" id="KW-1185">Reference proteome</keyword>
<reference evidence="1 2" key="1">
    <citation type="submission" date="2019-05" db="EMBL/GenBank/DDBJ databases">
        <title>Draft genome sequence of Actinomadura sp. 14C53.</title>
        <authorList>
            <person name="Saricaoglu S."/>
            <person name="Isik K."/>
        </authorList>
    </citation>
    <scope>NUCLEOTIDE SEQUENCE [LARGE SCALE GENOMIC DNA]</scope>
    <source>
        <strain evidence="1 2">14C53</strain>
    </source>
</reference>
<dbReference type="OrthoDB" id="3483725at2"/>
<protein>
    <submittedName>
        <fullName evidence="1">Uncharacterized protein</fullName>
    </submittedName>
</protein>
<evidence type="ECO:0000313" key="1">
    <source>
        <dbReference type="EMBL" id="TMQ93551.1"/>
    </source>
</evidence>
<dbReference type="AlphaFoldDB" id="A0A5C4J7F7"/>
<evidence type="ECO:0000313" key="2">
    <source>
        <dbReference type="Proteomes" id="UP000309174"/>
    </source>
</evidence>
<dbReference type="Proteomes" id="UP000309174">
    <property type="component" value="Unassembled WGS sequence"/>
</dbReference>
<organism evidence="1 2">
    <name type="scientific">Actinomadura soli</name>
    <dbReference type="NCBI Taxonomy" id="2508997"/>
    <lineage>
        <taxon>Bacteria</taxon>
        <taxon>Bacillati</taxon>
        <taxon>Actinomycetota</taxon>
        <taxon>Actinomycetes</taxon>
        <taxon>Streptosporangiales</taxon>
        <taxon>Thermomonosporaceae</taxon>
        <taxon>Actinomadura</taxon>
    </lineage>
</organism>
<gene>
    <name evidence="1" type="ORF">ETD83_25290</name>
</gene>
<name>A0A5C4J7F7_9ACTN</name>